<dbReference type="SMART" id="SM00983">
    <property type="entry name" value="TPK_B1_binding"/>
    <property type="match status" value="1"/>
</dbReference>
<organism evidence="7 8">
    <name type="scientific">Alkaliphilus hydrothermalis</name>
    <dbReference type="NCBI Taxonomy" id="1482730"/>
    <lineage>
        <taxon>Bacteria</taxon>
        <taxon>Bacillati</taxon>
        <taxon>Bacillota</taxon>
        <taxon>Clostridia</taxon>
        <taxon>Peptostreptococcales</taxon>
        <taxon>Natronincolaceae</taxon>
        <taxon>Alkaliphilus</taxon>
    </lineage>
</organism>
<dbReference type="InterPro" id="IPR007373">
    <property type="entry name" value="Thiamin_PyroPKinase_B1-bd"/>
</dbReference>
<dbReference type="RefSeq" id="WP_204403488.1">
    <property type="nucleotide sequence ID" value="NZ_JAFBEE010000018.1"/>
</dbReference>
<evidence type="ECO:0000256" key="4">
    <source>
        <dbReference type="ARBA" id="ARBA00022840"/>
    </source>
</evidence>
<dbReference type="InterPro" id="IPR036371">
    <property type="entry name" value="TPK_B1-bd_sf"/>
</dbReference>
<feature type="domain" description="Thiamin pyrophosphokinase thiamin-binding" evidence="6">
    <location>
        <begin position="149"/>
        <end position="208"/>
    </location>
</feature>
<evidence type="ECO:0000256" key="5">
    <source>
        <dbReference type="NCBIfam" id="TIGR01378"/>
    </source>
</evidence>
<dbReference type="Pfam" id="PF04265">
    <property type="entry name" value="TPK_B1_binding"/>
    <property type="match status" value="1"/>
</dbReference>
<dbReference type="InterPro" id="IPR006282">
    <property type="entry name" value="Thi_PPkinase"/>
</dbReference>
<proteinExistence type="predicted"/>
<dbReference type="Proteomes" id="UP001314796">
    <property type="component" value="Unassembled WGS sequence"/>
</dbReference>
<reference evidence="7 8" key="1">
    <citation type="submission" date="2021-01" db="EMBL/GenBank/DDBJ databases">
        <title>Genomic Encyclopedia of Type Strains, Phase IV (KMG-IV): sequencing the most valuable type-strain genomes for metagenomic binning, comparative biology and taxonomic classification.</title>
        <authorList>
            <person name="Goeker M."/>
        </authorList>
    </citation>
    <scope>NUCLEOTIDE SEQUENCE [LARGE SCALE GENOMIC DNA]</scope>
    <source>
        <strain evidence="7 8">DSM 25890</strain>
    </source>
</reference>
<evidence type="ECO:0000313" key="8">
    <source>
        <dbReference type="Proteomes" id="UP001314796"/>
    </source>
</evidence>
<evidence type="ECO:0000256" key="2">
    <source>
        <dbReference type="ARBA" id="ARBA00022741"/>
    </source>
</evidence>
<evidence type="ECO:0000256" key="1">
    <source>
        <dbReference type="ARBA" id="ARBA00022679"/>
    </source>
</evidence>
<dbReference type="GO" id="GO:0004788">
    <property type="term" value="F:thiamine diphosphokinase activity"/>
    <property type="evidence" value="ECO:0007669"/>
    <property type="project" value="UniProtKB-EC"/>
</dbReference>
<evidence type="ECO:0000259" key="6">
    <source>
        <dbReference type="SMART" id="SM00983"/>
    </source>
</evidence>
<dbReference type="SUPFAM" id="SSF63862">
    <property type="entry name" value="Thiamin pyrophosphokinase, substrate-binding domain"/>
    <property type="match status" value="1"/>
</dbReference>
<accession>A0ABS2NSU9</accession>
<dbReference type="InterPro" id="IPR007371">
    <property type="entry name" value="TPK_catalytic"/>
</dbReference>
<evidence type="ECO:0000256" key="3">
    <source>
        <dbReference type="ARBA" id="ARBA00022777"/>
    </source>
</evidence>
<gene>
    <name evidence="7" type="ORF">JOC73_002416</name>
</gene>
<dbReference type="EMBL" id="JAFBEE010000018">
    <property type="protein sequence ID" value="MBM7615842.1"/>
    <property type="molecule type" value="Genomic_DNA"/>
</dbReference>
<dbReference type="InterPro" id="IPR053149">
    <property type="entry name" value="TPK"/>
</dbReference>
<keyword evidence="3" id="KW-0418">Kinase</keyword>
<dbReference type="NCBIfam" id="TIGR01378">
    <property type="entry name" value="thi_PPkinase"/>
    <property type="match status" value="1"/>
</dbReference>
<dbReference type="SUPFAM" id="SSF63999">
    <property type="entry name" value="Thiamin pyrophosphokinase, catalytic domain"/>
    <property type="match status" value="1"/>
</dbReference>
<comment type="caution">
    <text evidence="7">The sequence shown here is derived from an EMBL/GenBank/DDBJ whole genome shotgun (WGS) entry which is preliminary data.</text>
</comment>
<keyword evidence="1 7" id="KW-0808">Transferase</keyword>
<keyword evidence="2" id="KW-0547">Nucleotide-binding</keyword>
<protein>
    <recommendedName>
        <fullName evidence="5">Thiamine diphosphokinase</fullName>
        <ecNumber evidence="5">2.7.6.2</ecNumber>
    </recommendedName>
</protein>
<dbReference type="Gene3D" id="3.40.50.10240">
    <property type="entry name" value="Thiamin pyrophosphokinase, catalytic domain"/>
    <property type="match status" value="1"/>
</dbReference>
<keyword evidence="8" id="KW-1185">Reference proteome</keyword>
<dbReference type="InterPro" id="IPR036759">
    <property type="entry name" value="TPK_catalytic_sf"/>
</dbReference>
<dbReference type="PANTHER" id="PTHR41299:SF1">
    <property type="entry name" value="THIAMINE PYROPHOSPHOKINASE"/>
    <property type="match status" value="1"/>
</dbReference>
<dbReference type="Pfam" id="PF04263">
    <property type="entry name" value="TPK_catalytic"/>
    <property type="match status" value="1"/>
</dbReference>
<dbReference type="EC" id="2.7.6.2" evidence="5"/>
<name>A0ABS2NSU9_9FIRM</name>
<sequence length="214" mass="23557">MDIVIIVNGCLNLKFLQNLLDKPSGENSKIICADGASKYLVPLGIVPHMLVGDLDSISQKDLDWMKEKGVELKKFPARKNFTDSELALEYAMGLNPKRITIIGAVGSRWDHSIANIMLLKRLLERGIAGRLVDDKNELTITNGQLLLEGKKGEYLSIIPISEEVKGVTLKGLEYPLTDHSFSMGSTLGISNQFKETKATVEVKEGTLLVCKSID</sequence>
<dbReference type="CDD" id="cd07995">
    <property type="entry name" value="TPK"/>
    <property type="match status" value="1"/>
</dbReference>
<keyword evidence="4" id="KW-0067">ATP-binding</keyword>
<evidence type="ECO:0000313" key="7">
    <source>
        <dbReference type="EMBL" id="MBM7615842.1"/>
    </source>
</evidence>
<dbReference type="PANTHER" id="PTHR41299">
    <property type="entry name" value="THIAMINE PYROPHOSPHOKINASE"/>
    <property type="match status" value="1"/>
</dbReference>